<comment type="caution">
    <text evidence="1">The sequence shown here is derived from an EMBL/GenBank/DDBJ whole genome shotgun (WGS) entry which is preliminary data.</text>
</comment>
<accession>A0A645FEB5</accession>
<sequence length="87" mass="9944">MNARKFDFKAETYTPYELPEGACCYSDEMDMPITCAQCGKPMCYGEGYTSRQIHTEHGVGFCVCEKCYEKEWKDEREGNDSGEGDNK</sequence>
<proteinExistence type="predicted"/>
<dbReference type="AlphaFoldDB" id="A0A645FEB5"/>
<name>A0A645FEB5_9ZZZZ</name>
<protein>
    <submittedName>
        <fullName evidence="1">Uncharacterized protein</fullName>
    </submittedName>
</protein>
<organism evidence="1">
    <name type="scientific">bioreactor metagenome</name>
    <dbReference type="NCBI Taxonomy" id="1076179"/>
    <lineage>
        <taxon>unclassified sequences</taxon>
        <taxon>metagenomes</taxon>
        <taxon>ecological metagenomes</taxon>
    </lineage>
</organism>
<evidence type="ECO:0000313" key="1">
    <source>
        <dbReference type="EMBL" id="MPN11812.1"/>
    </source>
</evidence>
<dbReference type="EMBL" id="VSSQ01058079">
    <property type="protein sequence ID" value="MPN11812.1"/>
    <property type="molecule type" value="Genomic_DNA"/>
</dbReference>
<reference evidence="1" key="1">
    <citation type="submission" date="2019-08" db="EMBL/GenBank/DDBJ databases">
        <authorList>
            <person name="Kucharzyk K."/>
            <person name="Murdoch R.W."/>
            <person name="Higgins S."/>
            <person name="Loffler F."/>
        </authorList>
    </citation>
    <scope>NUCLEOTIDE SEQUENCE</scope>
</reference>
<gene>
    <name evidence="1" type="ORF">SDC9_159120</name>
</gene>